<dbReference type="Proteomes" id="UP001239213">
    <property type="component" value="Unassembled WGS sequence"/>
</dbReference>
<name>A0AAI9YB75_9PEZI</name>
<feature type="region of interest" description="Disordered" evidence="1">
    <location>
        <begin position="242"/>
        <end position="265"/>
    </location>
</feature>
<sequence length="278" mass="31135">MAVWRHTFQTCGNVLHCPSPHPIISHTLFELSMGRYLLFSQDDSDMAISKRDSQGTQGLRRFGLVLLGSLGRHLILMPGLQESSHPIKSRVLALPYLQWQRIRTCENTTQRFRGSAAVNCGPTYAIYPEKGLFRQLSFAVRRNQHLIICQLAGKKSGTYAEARQTGGSAHRLTYLRQNRTFGGRGTIRLITEAFLLIFQKDINNNGRGKRGSLYFSTLRSMYSPTDDTAHHCPILLAATPLDRGSSHRPAKTAGGKACDQTDSRLSHLSKEPKSYCCR</sequence>
<gene>
    <name evidence="2" type="ORF">CCUS01_13783</name>
</gene>
<dbReference type="EMBL" id="MPDP01000022">
    <property type="protein sequence ID" value="KAK1494116.1"/>
    <property type="molecule type" value="Genomic_DNA"/>
</dbReference>
<reference evidence="2" key="1">
    <citation type="submission" date="2016-11" db="EMBL/GenBank/DDBJ databases">
        <title>The genome sequence of Colletotrichum cuscutae.</title>
        <authorList>
            <person name="Baroncelli R."/>
        </authorList>
    </citation>
    <scope>NUCLEOTIDE SEQUENCE</scope>
    <source>
        <strain evidence="2">IMI 304802</strain>
    </source>
</reference>
<accession>A0AAI9YB75</accession>
<evidence type="ECO:0000256" key="1">
    <source>
        <dbReference type="SAM" id="MobiDB-lite"/>
    </source>
</evidence>
<organism evidence="2 3">
    <name type="scientific">Colletotrichum cuscutae</name>
    <dbReference type="NCBI Taxonomy" id="1209917"/>
    <lineage>
        <taxon>Eukaryota</taxon>
        <taxon>Fungi</taxon>
        <taxon>Dikarya</taxon>
        <taxon>Ascomycota</taxon>
        <taxon>Pezizomycotina</taxon>
        <taxon>Sordariomycetes</taxon>
        <taxon>Hypocreomycetidae</taxon>
        <taxon>Glomerellales</taxon>
        <taxon>Glomerellaceae</taxon>
        <taxon>Colletotrichum</taxon>
        <taxon>Colletotrichum acutatum species complex</taxon>
    </lineage>
</organism>
<proteinExistence type="predicted"/>
<dbReference type="AlphaFoldDB" id="A0AAI9YB75"/>
<comment type="caution">
    <text evidence="2">The sequence shown here is derived from an EMBL/GenBank/DDBJ whole genome shotgun (WGS) entry which is preliminary data.</text>
</comment>
<keyword evidence="3" id="KW-1185">Reference proteome</keyword>
<protein>
    <submittedName>
        <fullName evidence="2">Uncharacterized protein</fullName>
    </submittedName>
</protein>
<evidence type="ECO:0000313" key="2">
    <source>
        <dbReference type="EMBL" id="KAK1494116.1"/>
    </source>
</evidence>
<evidence type="ECO:0000313" key="3">
    <source>
        <dbReference type="Proteomes" id="UP001239213"/>
    </source>
</evidence>